<feature type="compositionally biased region" description="Pro residues" evidence="1">
    <location>
        <begin position="68"/>
        <end position="86"/>
    </location>
</feature>
<sequence length="86" mass="9512">MESPPRLNHRLVPFTLERHSFTCAIAASVCLFLRRPRHPQPLRGARALLSPPHLTPDPQPDAAHLHALPPPLPVPSPPRPPLGLRL</sequence>
<dbReference type="EMBL" id="JARAKH010000042">
    <property type="protein sequence ID" value="KAK8380354.1"/>
    <property type="molecule type" value="Genomic_DNA"/>
</dbReference>
<feature type="region of interest" description="Disordered" evidence="1">
    <location>
        <begin position="42"/>
        <end position="86"/>
    </location>
</feature>
<reference evidence="2 3" key="1">
    <citation type="submission" date="2023-03" db="EMBL/GenBank/DDBJ databases">
        <title>High-quality genome of Scylla paramamosain provides insights in environmental adaptation.</title>
        <authorList>
            <person name="Zhang L."/>
        </authorList>
    </citation>
    <scope>NUCLEOTIDE SEQUENCE [LARGE SCALE GENOMIC DNA]</scope>
    <source>
        <strain evidence="2">LZ_2023a</strain>
        <tissue evidence="2">Muscle</tissue>
    </source>
</reference>
<evidence type="ECO:0000313" key="3">
    <source>
        <dbReference type="Proteomes" id="UP001487740"/>
    </source>
</evidence>
<accession>A0AAW0SZA4</accession>
<dbReference type="Proteomes" id="UP001487740">
    <property type="component" value="Unassembled WGS sequence"/>
</dbReference>
<evidence type="ECO:0000256" key="1">
    <source>
        <dbReference type="SAM" id="MobiDB-lite"/>
    </source>
</evidence>
<comment type="caution">
    <text evidence="2">The sequence shown here is derived from an EMBL/GenBank/DDBJ whole genome shotgun (WGS) entry which is preliminary data.</text>
</comment>
<name>A0AAW0SZA4_SCYPA</name>
<keyword evidence="3" id="KW-1185">Reference proteome</keyword>
<dbReference type="AlphaFoldDB" id="A0AAW0SZA4"/>
<organism evidence="2 3">
    <name type="scientific">Scylla paramamosain</name>
    <name type="common">Mud crab</name>
    <dbReference type="NCBI Taxonomy" id="85552"/>
    <lineage>
        <taxon>Eukaryota</taxon>
        <taxon>Metazoa</taxon>
        <taxon>Ecdysozoa</taxon>
        <taxon>Arthropoda</taxon>
        <taxon>Crustacea</taxon>
        <taxon>Multicrustacea</taxon>
        <taxon>Malacostraca</taxon>
        <taxon>Eumalacostraca</taxon>
        <taxon>Eucarida</taxon>
        <taxon>Decapoda</taxon>
        <taxon>Pleocyemata</taxon>
        <taxon>Brachyura</taxon>
        <taxon>Eubrachyura</taxon>
        <taxon>Portunoidea</taxon>
        <taxon>Portunidae</taxon>
        <taxon>Portuninae</taxon>
        <taxon>Scylla</taxon>
    </lineage>
</organism>
<evidence type="ECO:0000313" key="2">
    <source>
        <dbReference type="EMBL" id="KAK8380354.1"/>
    </source>
</evidence>
<protein>
    <submittedName>
        <fullName evidence="2">Uncharacterized protein</fullName>
    </submittedName>
</protein>
<proteinExistence type="predicted"/>
<gene>
    <name evidence="2" type="ORF">O3P69_016750</name>
</gene>